<dbReference type="RefSeq" id="XP_062777666.1">
    <property type="nucleotide sequence ID" value="XM_062921615.1"/>
</dbReference>
<accession>A0AAX4IAK4</accession>
<proteinExistence type="predicted"/>
<evidence type="ECO:0000313" key="2">
    <source>
        <dbReference type="EMBL" id="WQF80442.1"/>
    </source>
</evidence>
<evidence type="ECO:0000313" key="3">
    <source>
        <dbReference type="Proteomes" id="UP001322277"/>
    </source>
</evidence>
<gene>
    <name evidence="2" type="ORF">CDEST_05456</name>
</gene>
<dbReference type="EMBL" id="CP137307">
    <property type="protein sequence ID" value="WQF80442.1"/>
    <property type="molecule type" value="Genomic_DNA"/>
</dbReference>
<keyword evidence="3" id="KW-1185">Reference proteome</keyword>
<feature type="region of interest" description="Disordered" evidence="1">
    <location>
        <begin position="108"/>
        <end position="147"/>
    </location>
</feature>
<feature type="compositionally biased region" description="Low complexity" evidence="1">
    <location>
        <begin position="108"/>
        <end position="126"/>
    </location>
</feature>
<dbReference type="AlphaFoldDB" id="A0AAX4IAK4"/>
<dbReference type="KEGG" id="cdet:87941959"/>
<dbReference type="Proteomes" id="UP001322277">
    <property type="component" value="Chromosome 3"/>
</dbReference>
<sequence>MKSYLKETSYTFFPDVNASLSEYVFDPQFIPFLAGDELNTFWYPYSVPSSQPPMPLVSTICPLTYPTNHNTGYNALNSRSESPPSAFFPASNELFSPASSELFYFARSPSSSSSSNGSTITTTTASPPSPLTKDMKETEAWGPVDLH</sequence>
<name>A0AAX4IAK4_9PEZI</name>
<evidence type="ECO:0000256" key="1">
    <source>
        <dbReference type="SAM" id="MobiDB-lite"/>
    </source>
</evidence>
<organism evidence="2 3">
    <name type="scientific">Colletotrichum destructivum</name>
    <dbReference type="NCBI Taxonomy" id="34406"/>
    <lineage>
        <taxon>Eukaryota</taxon>
        <taxon>Fungi</taxon>
        <taxon>Dikarya</taxon>
        <taxon>Ascomycota</taxon>
        <taxon>Pezizomycotina</taxon>
        <taxon>Sordariomycetes</taxon>
        <taxon>Hypocreomycetidae</taxon>
        <taxon>Glomerellales</taxon>
        <taxon>Glomerellaceae</taxon>
        <taxon>Colletotrichum</taxon>
        <taxon>Colletotrichum destructivum species complex</taxon>
    </lineage>
</organism>
<dbReference type="GeneID" id="87941959"/>
<protein>
    <submittedName>
        <fullName evidence="2">Uncharacterized protein</fullName>
    </submittedName>
</protein>
<reference evidence="3" key="1">
    <citation type="journal article" date="2023" name="bioRxiv">
        <title>Complete genome of the Medicago anthracnose fungus, Colletotrichum destructivum, reveals a mini-chromosome-like region within a core chromosome.</title>
        <authorList>
            <person name="Lapalu N."/>
            <person name="Simon A."/>
            <person name="Lu A."/>
            <person name="Plaumann P.-L."/>
            <person name="Amselem J."/>
            <person name="Pigne S."/>
            <person name="Auger A."/>
            <person name="Koch C."/>
            <person name="Dallery J.-F."/>
            <person name="O'Connell R.J."/>
        </authorList>
    </citation>
    <scope>NUCLEOTIDE SEQUENCE [LARGE SCALE GENOMIC DNA]</scope>
    <source>
        <strain evidence="3">CBS 520.97</strain>
    </source>
</reference>